<keyword evidence="1 3" id="KW-0697">Rotamase</keyword>
<evidence type="ECO:0000256" key="2">
    <source>
        <dbReference type="ARBA" id="ARBA00023235"/>
    </source>
</evidence>
<dbReference type="EC" id="5.2.1.8" evidence="3"/>
<comment type="function">
    <text evidence="3">PPIases accelerate the folding of proteins. It catalyzes the cis-trans isomerization of proline imidic peptide bonds in oligopeptides.</text>
</comment>
<comment type="catalytic activity">
    <reaction evidence="3">
        <text>[protein]-peptidylproline (omega=180) = [protein]-peptidylproline (omega=0)</text>
        <dbReference type="Rhea" id="RHEA:16237"/>
        <dbReference type="Rhea" id="RHEA-COMP:10747"/>
        <dbReference type="Rhea" id="RHEA-COMP:10748"/>
        <dbReference type="ChEBI" id="CHEBI:83833"/>
        <dbReference type="ChEBI" id="CHEBI:83834"/>
        <dbReference type="EC" id="5.2.1.8"/>
    </reaction>
</comment>
<evidence type="ECO:0000313" key="5">
    <source>
        <dbReference type="EMBL" id="VUZ86174.1"/>
    </source>
</evidence>
<evidence type="ECO:0000256" key="1">
    <source>
        <dbReference type="ARBA" id="ARBA00023110"/>
    </source>
</evidence>
<dbReference type="InterPro" id="IPR029000">
    <property type="entry name" value="Cyclophilin-like_dom_sf"/>
</dbReference>
<dbReference type="PROSITE" id="PS50072">
    <property type="entry name" value="CSA_PPIASE_2"/>
    <property type="match status" value="1"/>
</dbReference>
<dbReference type="PRINTS" id="PR00153">
    <property type="entry name" value="CSAPPISMRASE"/>
</dbReference>
<dbReference type="InterPro" id="IPR002130">
    <property type="entry name" value="Cyclophilin-type_PPIase_dom"/>
</dbReference>
<evidence type="ECO:0000259" key="4">
    <source>
        <dbReference type="PROSITE" id="PS50072"/>
    </source>
</evidence>
<protein>
    <recommendedName>
        <fullName evidence="3">Peptidyl-prolyl cis-trans isomerase</fullName>
        <shortName evidence="3">PPIase</shortName>
        <ecNumber evidence="3">5.2.1.8</ecNumber>
    </recommendedName>
</protein>
<dbReference type="Proteomes" id="UP000334340">
    <property type="component" value="Unassembled WGS sequence"/>
</dbReference>
<keyword evidence="6" id="KW-1185">Reference proteome</keyword>
<dbReference type="EMBL" id="CABIKM010000045">
    <property type="protein sequence ID" value="VUZ86174.1"/>
    <property type="molecule type" value="Genomic_DNA"/>
</dbReference>
<keyword evidence="2 3" id="KW-0413">Isomerase</keyword>
<reference evidence="5 6" key="1">
    <citation type="submission" date="2019-07" db="EMBL/GenBank/DDBJ databases">
        <authorList>
            <person name="Cremers G."/>
        </authorList>
    </citation>
    <scope>NUCLEOTIDE SEQUENCE [LARGE SCALE GENOMIC DNA]</scope>
</reference>
<dbReference type="Pfam" id="PF00160">
    <property type="entry name" value="Pro_isomerase"/>
    <property type="match status" value="1"/>
</dbReference>
<organism evidence="5 6">
    <name type="scientific">Candidatus Methylomirabilis lanthanidiphila</name>
    <dbReference type="NCBI Taxonomy" id="2211376"/>
    <lineage>
        <taxon>Bacteria</taxon>
        <taxon>Candidatus Methylomirabilota</taxon>
        <taxon>Candidatus Methylomirabilia</taxon>
        <taxon>Candidatus Methylomirabilales</taxon>
        <taxon>Candidatus Methylomirabilaceae</taxon>
        <taxon>Candidatus Methylomirabilis</taxon>
    </lineage>
</organism>
<accession>A0A564ZLI1</accession>
<name>A0A564ZLI1_9BACT</name>
<dbReference type="SUPFAM" id="SSF50891">
    <property type="entry name" value="Cyclophilin-like"/>
    <property type="match status" value="1"/>
</dbReference>
<dbReference type="AlphaFoldDB" id="A0A564ZLI1"/>
<sequence length="60" mass="6405">MAKTAAPNSTGSQFYIALAPLSMLDGRYTVFGQVVEGMDIVTKIKRGDVMKKVAVVEAAQ</sequence>
<dbReference type="InterPro" id="IPR044665">
    <property type="entry name" value="E_coli_cyclophilin_A-like"/>
</dbReference>
<gene>
    <name evidence="5" type="ORF">MELA_02571</name>
</gene>
<comment type="similarity">
    <text evidence="3">Belongs to the cyclophilin-type PPIase family.</text>
</comment>
<evidence type="ECO:0000313" key="6">
    <source>
        <dbReference type="Proteomes" id="UP000334340"/>
    </source>
</evidence>
<evidence type="ECO:0000256" key="3">
    <source>
        <dbReference type="RuleBase" id="RU363019"/>
    </source>
</evidence>
<dbReference type="PANTHER" id="PTHR43246">
    <property type="entry name" value="PEPTIDYL-PROLYL CIS-TRANS ISOMERASE CYP38, CHLOROPLASTIC"/>
    <property type="match status" value="1"/>
</dbReference>
<dbReference type="GO" id="GO:0003755">
    <property type="term" value="F:peptidyl-prolyl cis-trans isomerase activity"/>
    <property type="evidence" value="ECO:0007669"/>
    <property type="project" value="UniProtKB-UniRule"/>
</dbReference>
<feature type="domain" description="PPIase cyclophilin-type" evidence="4">
    <location>
        <begin position="1"/>
        <end position="46"/>
    </location>
</feature>
<proteinExistence type="inferred from homology"/>
<dbReference type="Gene3D" id="2.40.100.10">
    <property type="entry name" value="Cyclophilin-like"/>
    <property type="match status" value="1"/>
</dbReference>